<evidence type="ECO:0000313" key="2">
    <source>
        <dbReference type="Proteomes" id="UP000239554"/>
    </source>
</evidence>
<gene>
    <name evidence="1" type="ORF">C3F40_03150</name>
</gene>
<dbReference type="RefSeq" id="WP_016239626.1">
    <property type="nucleotide sequence ID" value="NZ_BFLM01000041.1"/>
</dbReference>
<protein>
    <submittedName>
        <fullName evidence="1">Uncharacterized protein</fullName>
    </submittedName>
</protein>
<accession>A0A4C4ZH50</accession>
<sequence>MGWRTGKTWSPEELRILEQSAGKVSVIGLAQQLGRTKQSVQNCALRLGLSLRIRTEDEHDAYLCRELYKEGLTVAIIAEKMEMSRRQVFNIVYRDS</sequence>
<dbReference type="AlphaFoldDB" id="A0A4C4ZH50"/>
<proteinExistence type="predicted"/>
<dbReference type="EMBL" id="CP026399">
    <property type="protein sequence ID" value="AUY00898.1"/>
    <property type="molecule type" value="Genomic_DNA"/>
</dbReference>
<evidence type="ECO:0000313" key="1">
    <source>
        <dbReference type="EMBL" id="AUY00898.1"/>
    </source>
</evidence>
<organism evidence="1 2">
    <name type="scientific">Escherichia coli</name>
    <dbReference type="NCBI Taxonomy" id="562"/>
    <lineage>
        <taxon>Bacteria</taxon>
        <taxon>Pseudomonadati</taxon>
        <taxon>Pseudomonadota</taxon>
        <taxon>Gammaproteobacteria</taxon>
        <taxon>Enterobacterales</taxon>
        <taxon>Enterobacteriaceae</taxon>
        <taxon>Escherichia</taxon>
    </lineage>
</organism>
<reference evidence="1 2" key="1">
    <citation type="journal article" date="2018" name="MBio">
        <title>Genomic Analysis of Hospital Plumbing Reveals Diverse Reservoir of Bacterial Plasmids Conferring Carbapenem Resistance.</title>
        <authorList>
            <consortium name="NISC Comparative Sequencing Program"/>
            <person name="Weingarten R.A."/>
            <person name="Johnson R.C."/>
            <person name="Conlan S."/>
            <person name="Ramsburg A.M."/>
            <person name="Dekker J.P."/>
            <person name="Lau A.F."/>
            <person name="Khil P."/>
            <person name="Odom R.T."/>
            <person name="Deming C."/>
            <person name="Park M."/>
            <person name="Thomas P.J."/>
            <person name="Henderson D.K."/>
            <person name="Palmore T.N."/>
            <person name="Segre J.A."/>
            <person name="Frank K.M."/>
        </authorList>
    </citation>
    <scope>NUCLEOTIDE SEQUENCE [LARGE SCALE GENOMIC DNA]</scope>
    <source>
        <strain evidence="1 2">ECONIH4</strain>
    </source>
</reference>
<name>A0A4C4ZH50_ECOLX</name>
<dbReference type="Proteomes" id="UP000239554">
    <property type="component" value="Chromosome"/>
</dbReference>